<organism evidence="9 10">
    <name type="scientific">Mediterraneibacter gnavus</name>
    <name type="common">Ruminococcus gnavus</name>
    <dbReference type="NCBI Taxonomy" id="33038"/>
    <lineage>
        <taxon>Bacteria</taxon>
        <taxon>Bacillati</taxon>
        <taxon>Bacillota</taxon>
        <taxon>Clostridia</taxon>
        <taxon>Lachnospirales</taxon>
        <taxon>Lachnospiraceae</taxon>
        <taxon>Mediterraneibacter</taxon>
    </lineage>
</organism>
<dbReference type="SUPFAM" id="SSF161098">
    <property type="entry name" value="MetI-like"/>
    <property type="match status" value="1"/>
</dbReference>
<dbReference type="AlphaFoldDB" id="A0A2N5NMS4"/>
<gene>
    <name evidence="9" type="ORF">CDL18_01105</name>
</gene>
<dbReference type="Proteomes" id="UP000234849">
    <property type="component" value="Unassembled WGS sequence"/>
</dbReference>
<dbReference type="InterPro" id="IPR010065">
    <property type="entry name" value="AA_ABC_transptr_permease_3TM"/>
</dbReference>
<evidence type="ECO:0000313" key="9">
    <source>
        <dbReference type="EMBL" id="PLT58205.1"/>
    </source>
</evidence>
<feature type="transmembrane region" description="Helical" evidence="7">
    <location>
        <begin position="56"/>
        <end position="79"/>
    </location>
</feature>
<dbReference type="InterPro" id="IPR035906">
    <property type="entry name" value="MetI-like_sf"/>
</dbReference>
<dbReference type="Gene3D" id="1.10.3720.10">
    <property type="entry name" value="MetI-like"/>
    <property type="match status" value="1"/>
</dbReference>
<feature type="transmembrane region" description="Helical" evidence="7">
    <location>
        <begin position="195"/>
        <end position="219"/>
    </location>
</feature>
<keyword evidence="2 7" id="KW-0813">Transport</keyword>
<keyword evidence="5 7" id="KW-1133">Transmembrane helix</keyword>
<keyword evidence="3" id="KW-1003">Cell membrane</keyword>
<comment type="caution">
    <text evidence="9">The sequence shown here is derived from an EMBL/GenBank/DDBJ whole genome shotgun (WGS) entry which is preliminary data.</text>
</comment>
<dbReference type="InterPro" id="IPR000515">
    <property type="entry name" value="MetI-like"/>
</dbReference>
<evidence type="ECO:0000256" key="5">
    <source>
        <dbReference type="ARBA" id="ARBA00022989"/>
    </source>
</evidence>
<comment type="subcellular location">
    <subcellularLocation>
        <location evidence="1 7">Cell membrane</location>
        <topology evidence="1 7">Multi-pass membrane protein</topology>
    </subcellularLocation>
</comment>
<proteinExistence type="inferred from homology"/>
<evidence type="ECO:0000256" key="3">
    <source>
        <dbReference type="ARBA" id="ARBA00022475"/>
    </source>
</evidence>
<feature type="domain" description="ABC transmembrane type-1" evidence="8">
    <location>
        <begin position="22"/>
        <end position="216"/>
    </location>
</feature>
<keyword evidence="4 7" id="KW-0812">Transmembrane</keyword>
<protein>
    <submittedName>
        <fullName evidence="9">Amino acid ABC transporter permease</fullName>
    </submittedName>
</protein>
<keyword evidence="6 7" id="KW-0472">Membrane</keyword>
<dbReference type="EMBL" id="NIHM01000001">
    <property type="protein sequence ID" value="PLT58205.1"/>
    <property type="molecule type" value="Genomic_DNA"/>
</dbReference>
<evidence type="ECO:0000256" key="2">
    <source>
        <dbReference type="ARBA" id="ARBA00022448"/>
    </source>
</evidence>
<evidence type="ECO:0000256" key="1">
    <source>
        <dbReference type="ARBA" id="ARBA00004651"/>
    </source>
</evidence>
<evidence type="ECO:0000313" key="10">
    <source>
        <dbReference type="Proteomes" id="UP000234849"/>
    </source>
</evidence>
<sequence length="225" mass="25254">MPDLGIDVLLKGQNFIRLLAGLGTALQISMISVAISVPFGIVLGVLMTWSNPFIKVILRICLKIVRIMPQMVLLFLVFFGTTRAFGWDLSGGNASIIVFSFWGTAEMSDLVRGALISVPRHQYESGEALAMNRVQIYRYIIIPQTVRRRVPLSINLVTRMIKTTSLILMVGVVEILKVAQQIIEANRMSSPNAAFGIYLVVLLLYFMACWPISIFAKYLEKRWRG</sequence>
<dbReference type="Pfam" id="PF00528">
    <property type="entry name" value="BPD_transp_1"/>
    <property type="match status" value="1"/>
</dbReference>
<dbReference type="NCBIfam" id="TIGR01726">
    <property type="entry name" value="HEQRo_perm_3TM"/>
    <property type="match status" value="1"/>
</dbReference>
<dbReference type="InterPro" id="IPR043429">
    <property type="entry name" value="ArtM/GltK/GlnP/TcyL/YhdX-like"/>
</dbReference>
<evidence type="ECO:0000256" key="6">
    <source>
        <dbReference type="ARBA" id="ARBA00023136"/>
    </source>
</evidence>
<feature type="transmembrane region" description="Helical" evidence="7">
    <location>
        <begin position="28"/>
        <end position="49"/>
    </location>
</feature>
<evidence type="ECO:0000259" key="8">
    <source>
        <dbReference type="PROSITE" id="PS50928"/>
    </source>
</evidence>
<accession>A0A2N5NMS4</accession>
<dbReference type="PANTHER" id="PTHR30614:SF36">
    <property type="entry name" value="ABC TRANSPORTER MEMBRANE-SPANNING PERMEASE-GLUTAMINE TRANSPORT"/>
    <property type="match status" value="1"/>
</dbReference>
<reference evidence="9 10" key="1">
    <citation type="journal article" date="2017" name="Genome Med.">
        <title>A novel Ruminococcus gnavus clade enriched in inflammatory bowel disease patients.</title>
        <authorList>
            <person name="Hall A.B."/>
            <person name="Yassour M."/>
            <person name="Sauk J."/>
            <person name="Garner A."/>
            <person name="Jiang X."/>
            <person name="Arthur T."/>
            <person name="Lagoudas G.K."/>
            <person name="Vatanen T."/>
            <person name="Fornelos N."/>
            <person name="Wilson R."/>
            <person name="Bertha M."/>
            <person name="Cohen M."/>
            <person name="Garber J."/>
            <person name="Khalili H."/>
            <person name="Gevers D."/>
            <person name="Ananthakrishnan A.N."/>
            <person name="Kugathasan S."/>
            <person name="Lander E.S."/>
            <person name="Blainey P."/>
            <person name="Vlamakis H."/>
            <person name="Xavier R.J."/>
            <person name="Huttenhower C."/>
        </authorList>
    </citation>
    <scope>NUCLEOTIDE SEQUENCE [LARGE SCALE GENOMIC DNA]</scope>
    <source>
        <strain evidence="9 10">RJX1118</strain>
    </source>
</reference>
<comment type="similarity">
    <text evidence="7">Belongs to the binding-protein-dependent transport system permease family.</text>
</comment>
<dbReference type="GO" id="GO:0022857">
    <property type="term" value="F:transmembrane transporter activity"/>
    <property type="evidence" value="ECO:0007669"/>
    <property type="project" value="InterPro"/>
</dbReference>
<name>A0A2N5NMS4_MEDGN</name>
<dbReference type="GO" id="GO:0043190">
    <property type="term" value="C:ATP-binding cassette (ABC) transporter complex"/>
    <property type="evidence" value="ECO:0007669"/>
    <property type="project" value="InterPro"/>
</dbReference>
<dbReference type="CDD" id="cd06261">
    <property type="entry name" value="TM_PBP2"/>
    <property type="match status" value="1"/>
</dbReference>
<dbReference type="RefSeq" id="WP_101878952.1">
    <property type="nucleotide sequence ID" value="NZ_NIHM01000001.1"/>
</dbReference>
<evidence type="ECO:0000256" key="7">
    <source>
        <dbReference type="RuleBase" id="RU363032"/>
    </source>
</evidence>
<dbReference type="GO" id="GO:0006865">
    <property type="term" value="P:amino acid transport"/>
    <property type="evidence" value="ECO:0007669"/>
    <property type="project" value="TreeGrafter"/>
</dbReference>
<evidence type="ECO:0000256" key="4">
    <source>
        <dbReference type="ARBA" id="ARBA00022692"/>
    </source>
</evidence>
<dbReference type="PANTHER" id="PTHR30614">
    <property type="entry name" value="MEMBRANE COMPONENT OF AMINO ACID ABC TRANSPORTER"/>
    <property type="match status" value="1"/>
</dbReference>
<dbReference type="PROSITE" id="PS50928">
    <property type="entry name" value="ABC_TM1"/>
    <property type="match status" value="1"/>
</dbReference>